<reference evidence="1 2" key="1">
    <citation type="submission" date="2016-10" db="EMBL/GenBank/DDBJ databases">
        <authorList>
            <person name="de Groot N.N."/>
        </authorList>
    </citation>
    <scope>NUCLEOTIDE SEQUENCE [LARGE SCALE GENOMIC DNA]</scope>
    <source>
        <strain evidence="1 2">DSM 1801</strain>
    </source>
</reference>
<dbReference type="RefSeq" id="WP_092478642.1">
    <property type="nucleotide sequence ID" value="NZ_FOHN01000025.1"/>
</dbReference>
<proteinExistence type="predicted"/>
<protein>
    <submittedName>
        <fullName evidence="1">Uncharacterized protein</fullName>
    </submittedName>
</protein>
<accession>A0A1I0EV27</accession>
<evidence type="ECO:0000313" key="1">
    <source>
        <dbReference type="EMBL" id="SET49455.1"/>
    </source>
</evidence>
<dbReference type="AlphaFoldDB" id="A0A1I0EV27"/>
<organism evidence="1 2">
    <name type="scientific">[Clostridium] polysaccharolyticum</name>
    <dbReference type="NCBI Taxonomy" id="29364"/>
    <lineage>
        <taxon>Bacteria</taxon>
        <taxon>Bacillati</taxon>
        <taxon>Bacillota</taxon>
        <taxon>Clostridia</taxon>
        <taxon>Lachnospirales</taxon>
        <taxon>Lachnospiraceae</taxon>
    </lineage>
</organism>
<dbReference type="Proteomes" id="UP000199800">
    <property type="component" value="Unassembled WGS sequence"/>
</dbReference>
<evidence type="ECO:0000313" key="2">
    <source>
        <dbReference type="Proteomes" id="UP000199800"/>
    </source>
</evidence>
<sequence>MQYFGSAQVLNGTKTPTFNQIEDFSKKANIQLGYFFLQTPPAEKIPLLEYRTVDSIQLAALSRNLIDTKHEMKNVQEWMKDYIVCLMSMILLGDNFV</sequence>
<name>A0A1I0EV27_9FIRM</name>
<dbReference type="EMBL" id="FOHN01000025">
    <property type="protein sequence ID" value="SET49455.1"/>
    <property type="molecule type" value="Genomic_DNA"/>
</dbReference>
<gene>
    <name evidence="1" type="ORF">SAMN04487772_12524</name>
</gene>
<dbReference type="STRING" id="29364.SAMN04487772_12524"/>
<keyword evidence="2" id="KW-1185">Reference proteome</keyword>
<dbReference type="OrthoDB" id="9796786at2"/>